<feature type="domain" description="CBS" evidence="2">
    <location>
        <begin position="354"/>
        <end position="410"/>
    </location>
</feature>
<dbReference type="PANTHER" id="PTHR43773">
    <property type="entry name" value="MAGNESIUM TRANSPORTER MGTE"/>
    <property type="match status" value="1"/>
</dbReference>
<dbReference type="Gene3D" id="1.25.60.10">
    <property type="entry name" value="MgtE N-terminal domain-like"/>
    <property type="match status" value="1"/>
</dbReference>
<protein>
    <submittedName>
        <fullName evidence="3">Mg/Co/Ni transporter MgtE with CBS-like protein</fullName>
    </submittedName>
</protein>
<dbReference type="InterPro" id="IPR038076">
    <property type="entry name" value="MgtE_N_sf"/>
</dbReference>
<dbReference type="PANTHER" id="PTHR43773:SF1">
    <property type="entry name" value="MAGNESIUM TRANSPORTER MGTE"/>
    <property type="match status" value="1"/>
</dbReference>
<dbReference type="GO" id="GO:0015095">
    <property type="term" value="F:magnesium ion transmembrane transporter activity"/>
    <property type="evidence" value="ECO:0007669"/>
    <property type="project" value="InterPro"/>
</dbReference>
<dbReference type="AlphaFoldDB" id="A0A0G1P3Z6"/>
<dbReference type="InterPro" id="IPR006669">
    <property type="entry name" value="MgtE_transporter"/>
</dbReference>
<evidence type="ECO:0000259" key="2">
    <source>
        <dbReference type="PROSITE" id="PS51371"/>
    </source>
</evidence>
<dbReference type="EMBL" id="LCMA01000001">
    <property type="protein sequence ID" value="KKU27332.1"/>
    <property type="molecule type" value="Genomic_DNA"/>
</dbReference>
<sequence length="410" mass="45839">MLYFTHILGAKVRDIAEEYAGKAEDVIVRNEEGLEFASVAGVEVSMPKKNGVNGDRYFISANSIEEWGRGELCLAVRASEALLPLPANGGSIYLKKSVLDKQIVDLEGLRVVRVNDLQFNRVQGAMSLVAIDISMRGLLRRLGIQDWWFFNFLKPNLVKWQDVNILGDKLQFVTQAKDLVKLHPADIANIIEKLNVHQGSIVLQSLDKDTAARVLEEIEPDIKKLLVKSLGAERAASLIAKMSTDELVDLIQLLPRQASQDIMAKLPVEVSAQKIKKILEYDEDTAGGLMTTEYLSAAPESSVEEVVNTIKKVSSSFRSIQFVYVTDKEGKFLGVVSMRRLIVADKGQLIKHVMKRERRVPMVKVDYEVTEVAALMTKYNLFSVAVLDKDKKMLGVVTVDDVMRHFMPHA</sequence>
<dbReference type="PROSITE" id="PS51371">
    <property type="entry name" value="CBS"/>
    <property type="match status" value="2"/>
</dbReference>
<name>A0A0G1P3Z6_9BACT</name>
<evidence type="ECO:0000313" key="4">
    <source>
        <dbReference type="Proteomes" id="UP000034175"/>
    </source>
</evidence>
<dbReference type="InterPro" id="IPR046342">
    <property type="entry name" value="CBS_dom_sf"/>
</dbReference>
<feature type="domain" description="CBS" evidence="2">
    <location>
        <begin position="290"/>
        <end position="352"/>
    </location>
</feature>
<dbReference type="SMART" id="SM00924">
    <property type="entry name" value="MgtE_N"/>
    <property type="match status" value="1"/>
</dbReference>
<dbReference type="Gene3D" id="3.10.580.10">
    <property type="entry name" value="CBS-domain"/>
    <property type="match status" value="1"/>
</dbReference>
<dbReference type="Proteomes" id="UP000034175">
    <property type="component" value="Unassembled WGS sequence"/>
</dbReference>
<dbReference type="InterPro" id="IPR006668">
    <property type="entry name" value="Mg_transptr_MgtE_intracell_dom"/>
</dbReference>
<dbReference type="Pfam" id="PF00571">
    <property type="entry name" value="CBS"/>
    <property type="match status" value="2"/>
</dbReference>
<evidence type="ECO:0000256" key="1">
    <source>
        <dbReference type="PROSITE-ProRule" id="PRU00703"/>
    </source>
</evidence>
<dbReference type="Pfam" id="PF03448">
    <property type="entry name" value="MgtE_N"/>
    <property type="match status" value="1"/>
</dbReference>
<reference evidence="3 4" key="1">
    <citation type="journal article" date="2015" name="Nature">
        <title>rRNA introns, odd ribosomes, and small enigmatic genomes across a large radiation of phyla.</title>
        <authorList>
            <person name="Brown C.T."/>
            <person name="Hug L.A."/>
            <person name="Thomas B.C."/>
            <person name="Sharon I."/>
            <person name="Castelle C.J."/>
            <person name="Singh A."/>
            <person name="Wilkins M.J."/>
            <person name="Williams K.H."/>
            <person name="Banfield J.F."/>
        </authorList>
    </citation>
    <scope>NUCLEOTIDE SEQUENCE [LARGE SCALE GENOMIC DNA]</scope>
</reference>
<accession>A0A0G1P3Z6</accession>
<dbReference type="GO" id="GO:0016020">
    <property type="term" value="C:membrane"/>
    <property type="evidence" value="ECO:0007669"/>
    <property type="project" value="InterPro"/>
</dbReference>
<proteinExistence type="predicted"/>
<dbReference type="PATRIC" id="fig|1619042.3.peg.61"/>
<dbReference type="InterPro" id="IPR000644">
    <property type="entry name" value="CBS_dom"/>
</dbReference>
<organism evidence="3 4">
    <name type="scientific">Candidatus Magasanikbacteria bacterium GW2011_GWA2_46_17</name>
    <dbReference type="NCBI Taxonomy" id="1619042"/>
    <lineage>
        <taxon>Bacteria</taxon>
        <taxon>Candidatus Magasanikiibacteriota</taxon>
    </lineage>
</organism>
<dbReference type="SUPFAM" id="SSF158791">
    <property type="entry name" value="MgtE N-terminal domain-like"/>
    <property type="match status" value="1"/>
</dbReference>
<gene>
    <name evidence="3" type="ORF">UX39_C0001G0052</name>
</gene>
<evidence type="ECO:0000313" key="3">
    <source>
        <dbReference type="EMBL" id="KKU27332.1"/>
    </source>
</evidence>
<comment type="caution">
    <text evidence="3">The sequence shown here is derived from an EMBL/GenBank/DDBJ whole genome shotgun (WGS) entry which is preliminary data.</text>
</comment>
<dbReference type="CDD" id="cd04606">
    <property type="entry name" value="CBS_pair_Mg_transporter"/>
    <property type="match status" value="1"/>
</dbReference>
<dbReference type="SUPFAM" id="SSF54631">
    <property type="entry name" value="CBS-domain pair"/>
    <property type="match status" value="1"/>
</dbReference>
<keyword evidence="1" id="KW-0129">CBS domain</keyword>